<protein>
    <recommendedName>
        <fullName evidence="3">beta-mannosidase</fullName>
        <ecNumber evidence="3">3.2.1.25</ecNumber>
    </recommendedName>
</protein>
<comment type="pathway">
    <text evidence="2">Glycan metabolism; N-glycan degradation.</text>
</comment>
<dbReference type="InterPro" id="IPR054593">
    <property type="entry name" value="Beta-mannosidase-like_N2"/>
</dbReference>
<dbReference type="EC" id="3.2.1.25" evidence="3"/>
<evidence type="ECO:0000256" key="1">
    <source>
        <dbReference type="ARBA" id="ARBA00000829"/>
    </source>
</evidence>
<dbReference type="Pfam" id="PF17786">
    <property type="entry name" value="Mannosidase_ig"/>
    <property type="match status" value="1"/>
</dbReference>
<dbReference type="Gene3D" id="3.20.20.80">
    <property type="entry name" value="Glycosidases"/>
    <property type="match status" value="1"/>
</dbReference>
<evidence type="ECO:0000313" key="9">
    <source>
        <dbReference type="Proteomes" id="UP001565368"/>
    </source>
</evidence>
<evidence type="ECO:0000313" key="8">
    <source>
        <dbReference type="EMBL" id="KAL1410297.1"/>
    </source>
</evidence>
<dbReference type="InterPro" id="IPR036156">
    <property type="entry name" value="Beta-gal/glucu_dom_sf"/>
</dbReference>
<gene>
    <name evidence="8" type="ORF">Q8F55_004303</name>
</gene>
<dbReference type="Gene3D" id="2.60.120.260">
    <property type="entry name" value="Galactose-binding domain-like"/>
    <property type="match status" value="1"/>
</dbReference>
<dbReference type="InterPro" id="IPR050887">
    <property type="entry name" value="Beta-mannosidase_GH2"/>
</dbReference>
<dbReference type="InterPro" id="IPR008979">
    <property type="entry name" value="Galactose-bd-like_sf"/>
</dbReference>
<dbReference type="Gene3D" id="2.60.40.10">
    <property type="entry name" value="Immunoglobulins"/>
    <property type="match status" value="1"/>
</dbReference>
<evidence type="ECO:0000259" key="6">
    <source>
        <dbReference type="Pfam" id="PF17786"/>
    </source>
</evidence>
<dbReference type="PANTHER" id="PTHR43730:SF1">
    <property type="entry name" value="BETA-MANNOSIDASE"/>
    <property type="match status" value="1"/>
</dbReference>
<evidence type="ECO:0000256" key="2">
    <source>
        <dbReference type="ARBA" id="ARBA00004740"/>
    </source>
</evidence>
<feature type="domain" description="Beta-mannosidase-like galactose-binding" evidence="7">
    <location>
        <begin position="19"/>
        <end position="193"/>
    </location>
</feature>
<keyword evidence="5" id="KW-0326">Glycosidase</keyword>
<comment type="caution">
    <text evidence="8">The sequence shown here is derived from an EMBL/GenBank/DDBJ whole genome shotgun (WGS) entry which is preliminary data.</text>
</comment>
<dbReference type="PANTHER" id="PTHR43730">
    <property type="entry name" value="BETA-MANNOSIDASE"/>
    <property type="match status" value="1"/>
</dbReference>
<dbReference type="InterPro" id="IPR017853">
    <property type="entry name" value="GH"/>
</dbReference>
<dbReference type="GeneID" id="95985346"/>
<feature type="domain" description="Mannosidase Ig/CBM-like" evidence="6">
    <location>
        <begin position="694"/>
        <end position="787"/>
    </location>
</feature>
<dbReference type="SUPFAM" id="SSF49303">
    <property type="entry name" value="beta-Galactosidase/glucuronidase domain"/>
    <property type="match status" value="2"/>
</dbReference>
<dbReference type="InterPro" id="IPR013783">
    <property type="entry name" value="Ig-like_fold"/>
</dbReference>
<accession>A0ABR3Q704</accession>
<keyword evidence="9" id="KW-1185">Reference proteome</keyword>
<organism evidence="8 9">
    <name type="scientific">Vanrija albida</name>
    <dbReference type="NCBI Taxonomy" id="181172"/>
    <lineage>
        <taxon>Eukaryota</taxon>
        <taxon>Fungi</taxon>
        <taxon>Dikarya</taxon>
        <taxon>Basidiomycota</taxon>
        <taxon>Agaricomycotina</taxon>
        <taxon>Tremellomycetes</taxon>
        <taxon>Trichosporonales</taxon>
        <taxon>Trichosporonaceae</taxon>
        <taxon>Vanrija</taxon>
    </lineage>
</organism>
<evidence type="ECO:0000256" key="4">
    <source>
        <dbReference type="ARBA" id="ARBA00022801"/>
    </source>
</evidence>
<dbReference type="RefSeq" id="XP_069210241.1">
    <property type="nucleotide sequence ID" value="XM_069352823.1"/>
</dbReference>
<evidence type="ECO:0000256" key="5">
    <source>
        <dbReference type="ARBA" id="ARBA00023295"/>
    </source>
</evidence>
<dbReference type="Pfam" id="PF22666">
    <property type="entry name" value="Glyco_hydro_2_N2"/>
    <property type="match status" value="1"/>
</dbReference>
<dbReference type="InterPro" id="IPR041447">
    <property type="entry name" value="Mannosidase_ig"/>
</dbReference>
<dbReference type="EMBL" id="JBBXJM010000003">
    <property type="protein sequence ID" value="KAL1410297.1"/>
    <property type="molecule type" value="Genomic_DNA"/>
</dbReference>
<sequence>MTIQPRADTRTKTALKDGWAFSQVRSAAFPDVTEEWTSCAVPTSVHVELERAGKIPDVFKGLAEWDVQWIQEADWTFKTTFAADSRQQAASGADLVFEGLDTYCTIVLNGETLASTSNMFHAHRFSVAGKLKDSNALELRFASPWYAAKAAEAAHGGPRPVSNGDSCRLYSRKAQYGWGWDWGPVVMTVGPWQAVHLETYEYRVGELRVDAGLGGEAFDKPWLAVAELQVEPQPPADAKVVYTLSTADGAVVKQEVLPEAELPSWDLVSSAVQAWYPVHYGKQPLYSLHVAVLNGHGDELASTSQRVAFRDVQVIQQPLPGAEGTSFVFQVNGIRIFCGGSNWIPADSYLTNIKPERYRAWVDLLVAGNQNMLRVWAGGVYEPDVLYDACDERGVLVWQDFMFGCGVYPAFKDMVKSVQVEAETVVKRLRQHPSVVIFAGNNEDYQVAEEAGVVDYNDKSGKYLDTPFPARHFYEVLLPDVVHRLSTVFYWPGSPYGGKTCGDLTVGDQHQWNVWHGTQEPWANWDKLAGRFVSEFGMQGYPDVRTVREWFAPGQEVDQWFPQSRVSTQHNKATGFERRLELYLMENFRHAFDMESYIYYTQIMQAECLAAAYRLWRRNWKGRGREYTAGALVWQINDCWPCVSWAICDYYLRPKPAYFAIARELRPYTVGMTRKEIKTMRDSTTAAFYTIRHEVELWGCNSTVEPKAAKVELVSFDLNDGVVDKRDFPVVLQPNASMEIWKGDVPGQPVRTSVSQAPRPIVVQAVLRDGDGGSVLARYSNWPEPWKSLTFPEAKLKLAVNGDTVTVTAEKPIKGLVLDVEGGGEDGGDEVQWSDQALDVMPGDAQTVTAKGLGGRSVVARHLGDGSA</sequence>
<dbReference type="SUPFAM" id="SSF49785">
    <property type="entry name" value="Galactose-binding domain-like"/>
    <property type="match status" value="1"/>
</dbReference>
<evidence type="ECO:0000259" key="7">
    <source>
        <dbReference type="Pfam" id="PF22666"/>
    </source>
</evidence>
<comment type="catalytic activity">
    <reaction evidence="1">
        <text>Hydrolysis of terminal, non-reducing beta-D-mannose residues in beta-D-mannosides.</text>
        <dbReference type="EC" id="3.2.1.25"/>
    </reaction>
</comment>
<proteinExistence type="predicted"/>
<dbReference type="Proteomes" id="UP001565368">
    <property type="component" value="Unassembled WGS sequence"/>
</dbReference>
<keyword evidence="4" id="KW-0378">Hydrolase</keyword>
<dbReference type="SUPFAM" id="SSF51445">
    <property type="entry name" value="(Trans)glycosidases"/>
    <property type="match status" value="1"/>
</dbReference>
<reference evidence="8 9" key="1">
    <citation type="submission" date="2023-08" db="EMBL/GenBank/DDBJ databases">
        <title>Annotated Genome Sequence of Vanrija albida AlHP1.</title>
        <authorList>
            <person name="Herzog R."/>
        </authorList>
    </citation>
    <scope>NUCLEOTIDE SEQUENCE [LARGE SCALE GENOMIC DNA]</scope>
    <source>
        <strain evidence="8 9">AlHP1</strain>
    </source>
</reference>
<evidence type="ECO:0000256" key="3">
    <source>
        <dbReference type="ARBA" id="ARBA00012754"/>
    </source>
</evidence>
<name>A0ABR3Q704_9TREE</name>